<dbReference type="GO" id="GO:0015209">
    <property type="term" value="F:cytosine transmembrane transporter activity"/>
    <property type="evidence" value="ECO:0007669"/>
    <property type="project" value="InterPro"/>
</dbReference>
<dbReference type="PANTHER" id="PTHR30569:SF0">
    <property type="entry name" value="CYTOSINE PERMEASE"/>
    <property type="match status" value="1"/>
</dbReference>
<dbReference type="Proteomes" id="UP000009079">
    <property type="component" value="Chromosome"/>
</dbReference>
<dbReference type="AlphaFoldDB" id="C6A2N8"/>
<reference evidence="7 8" key="1">
    <citation type="journal article" date="2009" name="Appl. Environ. Microbiol.">
        <title>Metabolic versatility and indigenous origin of the archaeon Thermococcus sibiricus, isolated from a siberian oil reservoir, as revealed by genome analysis.</title>
        <authorList>
            <person name="Mardanov A.V."/>
            <person name="Ravin N.V."/>
            <person name="Svetlitchnyi V.A."/>
            <person name="Beletsky A.V."/>
            <person name="Miroshnichenko M.L."/>
            <person name="Bonch-Osmolovskaya E.A."/>
            <person name="Skryabin K.G."/>
        </authorList>
    </citation>
    <scope>NUCLEOTIDE SEQUENCE [LARGE SCALE GENOMIC DNA]</scope>
    <source>
        <strain evidence="8">DSM 12597 / MM 739</strain>
    </source>
</reference>
<dbReference type="GO" id="GO:0005886">
    <property type="term" value="C:plasma membrane"/>
    <property type="evidence" value="ECO:0007669"/>
    <property type="project" value="TreeGrafter"/>
</dbReference>
<proteinExistence type="inferred from homology"/>
<keyword evidence="4 6" id="KW-1133">Transmembrane helix</keyword>
<dbReference type="InterPro" id="IPR001248">
    <property type="entry name" value="Pur-cyt_permease"/>
</dbReference>
<feature type="transmembrane region" description="Helical" evidence="6">
    <location>
        <begin position="400"/>
        <end position="421"/>
    </location>
</feature>
<evidence type="ECO:0000256" key="1">
    <source>
        <dbReference type="ARBA" id="ARBA00004141"/>
    </source>
</evidence>
<dbReference type="InterPro" id="IPR030191">
    <property type="entry name" value="CodB"/>
</dbReference>
<feature type="transmembrane region" description="Helical" evidence="6">
    <location>
        <begin position="144"/>
        <end position="164"/>
    </location>
</feature>
<dbReference type="STRING" id="604354.TSIB_0822"/>
<evidence type="ECO:0000256" key="2">
    <source>
        <dbReference type="ARBA" id="ARBA00008974"/>
    </source>
</evidence>
<evidence type="ECO:0000256" key="6">
    <source>
        <dbReference type="SAM" id="Phobius"/>
    </source>
</evidence>
<name>C6A2N8_THESM</name>
<comment type="subcellular location">
    <subcellularLocation>
        <location evidence="1">Membrane</location>
        <topology evidence="1">Multi-pass membrane protein</topology>
    </subcellularLocation>
</comment>
<protein>
    <submittedName>
        <fullName evidence="7">Permease for cytosine/purines, uracil, thiamine, allantoin</fullName>
    </submittedName>
</protein>
<feature type="transmembrane region" description="Helical" evidence="6">
    <location>
        <begin position="270"/>
        <end position="290"/>
    </location>
</feature>
<comment type="similarity">
    <text evidence="2">Belongs to the purine-cytosine permease (2.A.39) family.</text>
</comment>
<feature type="transmembrane region" description="Helical" evidence="6">
    <location>
        <begin position="60"/>
        <end position="83"/>
    </location>
</feature>
<evidence type="ECO:0000256" key="5">
    <source>
        <dbReference type="ARBA" id="ARBA00023136"/>
    </source>
</evidence>
<feature type="transmembrane region" description="Helical" evidence="6">
    <location>
        <begin position="377"/>
        <end position="394"/>
    </location>
</feature>
<dbReference type="PANTHER" id="PTHR30569">
    <property type="entry name" value="CYTOSINE TRANSPORTER CODB"/>
    <property type="match status" value="1"/>
</dbReference>
<gene>
    <name evidence="7" type="ordered locus">TSIB_0822</name>
</gene>
<evidence type="ECO:0000256" key="3">
    <source>
        <dbReference type="ARBA" id="ARBA00022692"/>
    </source>
</evidence>
<sequence length="438" mass="48098">MFGGEKMGEEMGYDVPTKPIPLEKRESWLSPAIVYAGCEFTLSVVMVGAGLVGAFTVQKIALLLAVALLVTWIGNAINSYIGSKTGLPAGVIARQSFGTIQSRILISLILIILGLGWWAIQTAIAANAFCAGFGIDYTTEKLQWALMVVALGIVFMLPAVLGYTSIKIVDYLGVPVGMLIFGMGIYLAIKSYGVEGILNWVPTETMPISTALSTIIGVNVCQWVMISDYARVAKPGWKNAILVPSLVILVGFILMLTGAIMAVGVGSWDIIQVMVLLGYPFWAYFLTFLAQWTTQLVNVYSPALAIGNTFNVKERRKQQILTVFVGIVGIILALAGILERYMNWLLFMSLLFPPIAAIMATDFLILRKERWNEKSGWNIVATITLICGLLFGYYNQKVAFGIPPVQSYIFTTILYYVLMLLKAKIAPDQFTPKHWLSN</sequence>
<feature type="transmembrane region" description="Helical" evidence="6">
    <location>
        <begin position="209"/>
        <end position="229"/>
    </location>
</feature>
<evidence type="ECO:0000313" key="8">
    <source>
        <dbReference type="Proteomes" id="UP000009079"/>
    </source>
</evidence>
<feature type="transmembrane region" description="Helical" evidence="6">
    <location>
        <begin position="32"/>
        <end position="54"/>
    </location>
</feature>
<dbReference type="EMBL" id="CP001463">
    <property type="protein sequence ID" value="ACS89883.1"/>
    <property type="molecule type" value="Genomic_DNA"/>
</dbReference>
<dbReference type="HOGENOM" id="CLU_035711_0_0_2"/>
<dbReference type="Pfam" id="PF02133">
    <property type="entry name" value="Transp_cyt_pur"/>
    <property type="match status" value="1"/>
</dbReference>
<feature type="transmembrane region" description="Helical" evidence="6">
    <location>
        <begin position="320"/>
        <end position="338"/>
    </location>
</feature>
<keyword evidence="3 6" id="KW-0812">Transmembrane</keyword>
<keyword evidence="8" id="KW-1185">Reference proteome</keyword>
<dbReference type="KEGG" id="tsi:TSIB_0822"/>
<evidence type="ECO:0000256" key="4">
    <source>
        <dbReference type="ARBA" id="ARBA00022989"/>
    </source>
</evidence>
<feature type="transmembrane region" description="Helical" evidence="6">
    <location>
        <begin position="104"/>
        <end position="124"/>
    </location>
</feature>
<feature type="transmembrane region" description="Helical" evidence="6">
    <location>
        <begin position="344"/>
        <end position="365"/>
    </location>
</feature>
<organism evidence="7 8">
    <name type="scientific">Thermococcus sibiricus (strain DSM 12597 / MM 739)</name>
    <dbReference type="NCBI Taxonomy" id="604354"/>
    <lineage>
        <taxon>Archaea</taxon>
        <taxon>Methanobacteriati</taxon>
        <taxon>Methanobacteriota</taxon>
        <taxon>Thermococci</taxon>
        <taxon>Thermococcales</taxon>
        <taxon>Thermococcaceae</taxon>
        <taxon>Thermococcus</taxon>
    </lineage>
</organism>
<feature type="transmembrane region" description="Helical" evidence="6">
    <location>
        <begin position="171"/>
        <end position="189"/>
    </location>
</feature>
<dbReference type="Gene3D" id="1.10.4160.10">
    <property type="entry name" value="Hydantoin permease"/>
    <property type="match status" value="1"/>
</dbReference>
<accession>C6A2N8</accession>
<dbReference type="eggNOG" id="arCOG03447">
    <property type="taxonomic scope" value="Archaea"/>
</dbReference>
<feature type="transmembrane region" description="Helical" evidence="6">
    <location>
        <begin position="241"/>
        <end position="264"/>
    </location>
</feature>
<keyword evidence="5 6" id="KW-0472">Membrane</keyword>
<evidence type="ECO:0000313" key="7">
    <source>
        <dbReference type="EMBL" id="ACS89883.1"/>
    </source>
</evidence>